<dbReference type="Gene3D" id="1.10.460.10">
    <property type="entry name" value="Topoisomerase I, domain 2"/>
    <property type="match status" value="1"/>
</dbReference>
<evidence type="ECO:0000256" key="8">
    <source>
        <dbReference type="ARBA" id="ARBA00023235"/>
    </source>
</evidence>
<dbReference type="InterPro" id="IPR013824">
    <property type="entry name" value="Topo_IA_cen_sub1"/>
</dbReference>
<dbReference type="GO" id="GO:0003677">
    <property type="term" value="F:DNA binding"/>
    <property type="evidence" value="ECO:0007669"/>
    <property type="project" value="UniProtKB-KW"/>
</dbReference>
<dbReference type="InterPro" id="IPR013497">
    <property type="entry name" value="Topo_IA_cen"/>
</dbReference>
<comment type="caution">
    <text evidence="11">The sequence shown here is derived from an EMBL/GenBank/DDBJ whole genome shotgun (WGS) entry which is preliminary data.</text>
</comment>
<dbReference type="PROSITE" id="PS00396">
    <property type="entry name" value="TOPO_IA_1"/>
    <property type="match status" value="1"/>
</dbReference>
<dbReference type="Pfam" id="PF01131">
    <property type="entry name" value="Topoisom_bac"/>
    <property type="match status" value="1"/>
</dbReference>
<dbReference type="SMART" id="SM00437">
    <property type="entry name" value="TOP1Ac"/>
    <property type="match status" value="1"/>
</dbReference>
<evidence type="ECO:0000256" key="2">
    <source>
        <dbReference type="ARBA" id="ARBA00009446"/>
    </source>
</evidence>
<dbReference type="PRINTS" id="PR00417">
    <property type="entry name" value="PRTPISMRASEI"/>
</dbReference>
<dbReference type="AlphaFoldDB" id="A0A7J3SNK7"/>
<dbReference type="GO" id="GO:0046872">
    <property type="term" value="F:metal ion binding"/>
    <property type="evidence" value="ECO:0007669"/>
    <property type="project" value="UniProtKB-KW"/>
</dbReference>
<keyword evidence="5" id="KW-0862">Zinc</keyword>
<keyword evidence="8 11" id="KW-0413">Isomerase</keyword>
<dbReference type="InterPro" id="IPR023405">
    <property type="entry name" value="Topo_IA_core_domain"/>
</dbReference>
<evidence type="ECO:0000256" key="5">
    <source>
        <dbReference type="ARBA" id="ARBA00022833"/>
    </source>
</evidence>
<comment type="similarity">
    <text evidence="2">Belongs to the type IA topoisomerase family.</text>
</comment>
<reference evidence="11" key="1">
    <citation type="journal article" date="2020" name="mSystems">
        <title>Genome- and Community-Level Interaction Insights into Carbon Utilization and Element Cycling Functions of Hydrothermarchaeota in Hydrothermal Sediment.</title>
        <authorList>
            <person name="Zhou Z."/>
            <person name="Liu Y."/>
            <person name="Xu W."/>
            <person name="Pan J."/>
            <person name="Luo Z.H."/>
            <person name="Li M."/>
        </authorList>
    </citation>
    <scope>NUCLEOTIDE SEQUENCE [LARGE SCALE GENOMIC DNA]</scope>
    <source>
        <strain evidence="11">SpSt-885</strain>
    </source>
</reference>
<sequence length="680" mass="77198">MGVSNLMSSKAKRACDRLLGKDYILIVSEKPKAGAAISKALSSEVTECRESGVPYWIIELRGKRYVVASTAGHLFSLFTRKRGFPVFEYEWVPRWEAERGASHLKKFYRVLSKLAKGASQYINACDYDIEGSVIGYMIINMLGNGSKSYRMKYSSLAPEELRSAFSSLSDMDWEMIEAGICRHELDWIWGINVSRLLSWVTRLAGEKSILSSGRVQSPTLTEAVDRYIDYMTFISTPKFSLKVELRADEDKISATHEESPFDNREVAKRKKENILKGKKGIITSTERSLSSIRPPPAFNLSELQYEASRIFGFSPSYTQRLAEELYLDALISYPRTNSEKLPSTIPHEKILSELSSMESYRSIAISILKTGKLSPVQGTKEDPAHPAIYPTGKRPSGLKRDSYKLYDLIARRYMAAFMDEAKIERVEFHIRAGGENLIAQARSILKRGWTLSYLFSIGREKRINVKEGSELEVSSARISSVLPGKPKMHTKVSLLKWMETENIGTEATRAQIIDTLFKRGYLIYGKDGVKPTKLGMAVTMFLKEKLPDITKTELTRQFEERLFRIRKGEEKREDVVGEARRFITEELERAVNMEAELRDFMKMYLRPEVKCEFCEMPALEGGLCLIHHRALIGLADAIEKWEAAFNEDRDKVLAKIAKSTSVGKAIRDVAKGVIEKRIIL</sequence>
<dbReference type="SMART" id="SM00436">
    <property type="entry name" value="TOP1Bc"/>
    <property type="match status" value="1"/>
</dbReference>
<dbReference type="InterPro" id="IPR013826">
    <property type="entry name" value="Topo_IA_cen_sub3"/>
</dbReference>
<evidence type="ECO:0000259" key="10">
    <source>
        <dbReference type="PROSITE" id="PS52039"/>
    </source>
</evidence>
<evidence type="ECO:0000256" key="4">
    <source>
        <dbReference type="ARBA" id="ARBA00022723"/>
    </source>
</evidence>
<dbReference type="PROSITE" id="PS52039">
    <property type="entry name" value="TOPO_IA_2"/>
    <property type="match status" value="1"/>
</dbReference>
<dbReference type="InterPro" id="IPR003601">
    <property type="entry name" value="Topo_IA_2"/>
</dbReference>
<evidence type="ECO:0000256" key="6">
    <source>
        <dbReference type="ARBA" id="ARBA00023029"/>
    </source>
</evidence>
<dbReference type="Gene3D" id="3.40.50.140">
    <property type="match status" value="1"/>
</dbReference>
<evidence type="ECO:0000256" key="7">
    <source>
        <dbReference type="ARBA" id="ARBA00023125"/>
    </source>
</evidence>
<dbReference type="Pfam" id="PF01751">
    <property type="entry name" value="Toprim"/>
    <property type="match status" value="1"/>
</dbReference>
<keyword evidence="7" id="KW-0238">DNA-binding</keyword>
<dbReference type="InterPro" id="IPR006171">
    <property type="entry name" value="TOPRIM_dom"/>
</dbReference>
<dbReference type="EC" id="5.6.2.1" evidence="3"/>
<evidence type="ECO:0000256" key="1">
    <source>
        <dbReference type="ARBA" id="ARBA00000213"/>
    </source>
</evidence>
<organism evidence="11">
    <name type="scientific">Fervidicoccus fontis</name>
    <dbReference type="NCBI Taxonomy" id="683846"/>
    <lineage>
        <taxon>Archaea</taxon>
        <taxon>Thermoproteota</taxon>
        <taxon>Thermoprotei</taxon>
        <taxon>Fervidicoccales</taxon>
        <taxon>Fervidicoccaceae</taxon>
        <taxon>Fervidicoccus</taxon>
    </lineage>
</organism>
<protein>
    <recommendedName>
        <fullName evidence="3">DNA topoisomerase</fullName>
        <ecNumber evidence="3">5.6.2.1</ecNumber>
    </recommendedName>
</protein>
<proteinExistence type="inferred from homology"/>
<gene>
    <name evidence="11" type="primary">topA</name>
    <name evidence="11" type="ORF">ENW83_06445</name>
</gene>
<dbReference type="InterPro" id="IPR023406">
    <property type="entry name" value="Topo_IA_AS"/>
</dbReference>
<dbReference type="NCBIfam" id="TIGR01057">
    <property type="entry name" value="topA_arch"/>
    <property type="match status" value="1"/>
</dbReference>
<dbReference type="EMBL" id="DTLS01000182">
    <property type="protein sequence ID" value="HGZ60815.1"/>
    <property type="molecule type" value="Genomic_DNA"/>
</dbReference>
<evidence type="ECO:0000313" key="11">
    <source>
        <dbReference type="EMBL" id="HGZ60815.1"/>
    </source>
</evidence>
<keyword evidence="6" id="KW-0799">Topoisomerase</keyword>
<accession>A0A7J3SNK7</accession>
<dbReference type="InterPro" id="IPR013825">
    <property type="entry name" value="Topo_IA_cen_sub2"/>
</dbReference>
<dbReference type="InterPro" id="IPR000380">
    <property type="entry name" value="Topo_IA"/>
</dbReference>
<dbReference type="Gene3D" id="1.10.290.10">
    <property type="entry name" value="Topoisomerase I, domain 4"/>
    <property type="match status" value="1"/>
</dbReference>
<dbReference type="PANTHER" id="PTHR11390:SF26">
    <property type="entry name" value="DNA TOPOISOMERASE 1"/>
    <property type="match status" value="1"/>
</dbReference>
<evidence type="ECO:0000256" key="3">
    <source>
        <dbReference type="ARBA" id="ARBA00012891"/>
    </source>
</evidence>
<name>A0A7J3SNK7_9CREN</name>
<dbReference type="InterPro" id="IPR003602">
    <property type="entry name" value="Topo_IA_DNA-bd_dom"/>
</dbReference>
<dbReference type="InterPro" id="IPR005739">
    <property type="entry name" value="TopoI_arch"/>
</dbReference>
<dbReference type="SMART" id="SM00493">
    <property type="entry name" value="TOPRIM"/>
    <property type="match status" value="1"/>
</dbReference>
<dbReference type="GO" id="GO:0003917">
    <property type="term" value="F:DNA topoisomerase type I (single strand cut, ATP-independent) activity"/>
    <property type="evidence" value="ECO:0007669"/>
    <property type="project" value="UniProtKB-EC"/>
</dbReference>
<dbReference type="CDD" id="cd00186">
    <property type="entry name" value="TOP1Ac"/>
    <property type="match status" value="1"/>
</dbReference>
<dbReference type="GO" id="GO:0006310">
    <property type="term" value="P:DNA recombination"/>
    <property type="evidence" value="ECO:0007669"/>
    <property type="project" value="TreeGrafter"/>
</dbReference>
<feature type="domain" description="Toprim" evidence="9">
    <location>
        <begin position="23"/>
        <end position="158"/>
    </location>
</feature>
<dbReference type="SUPFAM" id="SSF56712">
    <property type="entry name" value="Prokaryotic type I DNA topoisomerase"/>
    <property type="match status" value="1"/>
</dbReference>
<feature type="domain" description="Topo IA-type catalytic" evidence="10">
    <location>
        <begin position="172"/>
        <end position="587"/>
    </location>
</feature>
<comment type="catalytic activity">
    <reaction evidence="1">
        <text>ATP-independent breakage of single-stranded DNA, followed by passage and rejoining.</text>
        <dbReference type="EC" id="5.6.2.1"/>
    </reaction>
</comment>
<evidence type="ECO:0000259" key="9">
    <source>
        <dbReference type="PROSITE" id="PS50880"/>
    </source>
</evidence>
<dbReference type="Gene3D" id="2.70.20.10">
    <property type="entry name" value="Topoisomerase I, domain 3"/>
    <property type="match status" value="1"/>
</dbReference>
<dbReference type="PANTHER" id="PTHR11390">
    <property type="entry name" value="PROKARYOTIC DNA TOPOISOMERASE"/>
    <property type="match status" value="1"/>
</dbReference>
<dbReference type="GO" id="GO:0006265">
    <property type="term" value="P:DNA topological change"/>
    <property type="evidence" value="ECO:0007669"/>
    <property type="project" value="InterPro"/>
</dbReference>
<dbReference type="GO" id="GO:0006281">
    <property type="term" value="P:DNA repair"/>
    <property type="evidence" value="ECO:0007669"/>
    <property type="project" value="TreeGrafter"/>
</dbReference>
<dbReference type="PROSITE" id="PS50880">
    <property type="entry name" value="TOPRIM"/>
    <property type="match status" value="1"/>
</dbReference>
<keyword evidence="4" id="KW-0479">Metal-binding</keyword>